<reference evidence="7 8" key="1">
    <citation type="submission" date="2020-08" db="EMBL/GenBank/DDBJ databases">
        <title>Genomic Encyclopedia of Type Strains, Phase IV (KMG-IV): sequencing the most valuable type-strain genomes for metagenomic binning, comparative biology and taxonomic classification.</title>
        <authorList>
            <person name="Goeker M."/>
        </authorList>
    </citation>
    <scope>NUCLEOTIDE SEQUENCE [LARGE SCALE GENOMIC DNA]</scope>
    <source>
        <strain evidence="7 8">DSM 100044</strain>
    </source>
</reference>
<feature type="transmembrane region" description="Helical" evidence="5">
    <location>
        <begin position="136"/>
        <end position="158"/>
    </location>
</feature>
<dbReference type="InterPro" id="IPR011701">
    <property type="entry name" value="MFS"/>
</dbReference>
<feature type="transmembrane region" description="Helical" evidence="5">
    <location>
        <begin position="277"/>
        <end position="296"/>
    </location>
</feature>
<evidence type="ECO:0000313" key="8">
    <source>
        <dbReference type="Proteomes" id="UP000546200"/>
    </source>
</evidence>
<dbReference type="InterPro" id="IPR036259">
    <property type="entry name" value="MFS_trans_sf"/>
</dbReference>
<keyword evidence="2 5" id="KW-0812">Transmembrane</keyword>
<dbReference type="SUPFAM" id="SSF103473">
    <property type="entry name" value="MFS general substrate transporter"/>
    <property type="match status" value="1"/>
</dbReference>
<evidence type="ECO:0000256" key="2">
    <source>
        <dbReference type="ARBA" id="ARBA00022692"/>
    </source>
</evidence>
<feature type="transmembrane region" description="Helical" evidence="5">
    <location>
        <begin position="164"/>
        <end position="184"/>
    </location>
</feature>
<dbReference type="AlphaFoldDB" id="A0A7W9BFF1"/>
<evidence type="ECO:0000256" key="4">
    <source>
        <dbReference type="ARBA" id="ARBA00023136"/>
    </source>
</evidence>
<dbReference type="PANTHER" id="PTHR23508">
    <property type="entry name" value="CARBOXYLIC ACID TRANSPORTER PROTEIN HOMOLOG"/>
    <property type="match status" value="1"/>
</dbReference>
<proteinExistence type="predicted"/>
<dbReference type="GO" id="GO:0005886">
    <property type="term" value="C:plasma membrane"/>
    <property type="evidence" value="ECO:0007669"/>
    <property type="project" value="TreeGrafter"/>
</dbReference>
<keyword evidence="3 5" id="KW-1133">Transmembrane helix</keyword>
<dbReference type="Proteomes" id="UP000546200">
    <property type="component" value="Unassembled WGS sequence"/>
</dbReference>
<dbReference type="EMBL" id="JACIJK010000010">
    <property type="protein sequence ID" value="MBB5716265.1"/>
    <property type="molecule type" value="Genomic_DNA"/>
</dbReference>
<dbReference type="InterPro" id="IPR020846">
    <property type="entry name" value="MFS_dom"/>
</dbReference>
<feature type="transmembrane region" description="Helical" evidence="5">
    <location>
        <begin position="104"/>
        <end position="124"/>
    </location>
</feature>
<evidence type="ECO:0000256" key="3">
    <source>
        <dbReference type="ARBA" id="ARBA00022989"/>
    </source>
</evidence>
<dbReference type="PANTHER" id="PTHR23508:SF10">
    <property type="entry name" value="CARBOXYLIC ACID TRANSPORTER PROTEIN HOMOLOG"/>
    <property type="match status" value="1"/>
</dbReference>
<feature type="transmembrane region" description="Helical" evidence="5">
    <location>
        <begin position="370"/>
        <end position="390"/>
    </location>
</feature>
<feature type="domain" description="Major facilitator superfamily (MFS) profile" evidence="6">
    <location>
        <begin position="11"/>
        <end position="392"/>
    </location>
</feature>
<evidence type="ECO:0000256" key="5">
    <source>
        <dbReference type="SAM" id="Phobius"/>
    </source>
</evidence>
<keyword evidence="8" id="KW-1185">Reference proteome</keyword>
<feature type="transmembrane region" description="Helical" evidence="5">
    <location>
        <begin position="12"/>
        <end position="33"/>
    </location>
</feature>
<dbReference type="GO" id="GO:0046943">
    <property type="term" value="F:carboxylic acid transmembrane transporter activity"/>
    <property type="evidence" value="ECO:0007669"/>
    <property type="project" value="TreeGrafter"/>
</dbReference>
<accession>A0A7W9BFF1</accession>
<feature type="transmembrane region" description="Helical" evidence="5">
    <location>
        <begin position="337"/>
        <end position="358"/>
    </location>
</feature>
<name>A0A7W9BFF1_9SPHN</name>
<feature type="transmembrane region" description="Helical" evidence="5">
    <location>
        <begin position="45"/>
        <end position="64"/>
    </location>
</feature>
<dbReference type="Gene3D" id="1.20.1250.20">
    <property type="entry name" value="MFS general substrate transporter like domains"/>
    <property type="match status" value="2"/>
</dbReference>
<evidence type="ECO:0000313" key="7">
    <source>
        <dbReference type="EMBL" id="MBB5716265.1"/>
    </source>
</evidence>
<comment type="caution">
    <text evidence="7">The sequence shown here is derived from an EMBL/GenBank/DDBJ whole genome shotgun (WGS) entry which is preliminary data.</text>
</comment>
<feature type="transmembrane region" description="Helical" evidence="5">
    <location>
        <begin position="76"/>
        <end position="98"/>
    </location>
</feature>
<keyword evidence="4 5" id="KW-0472">Membrane</keyword>
<protein>
    <submittedName>
        <fullName evidence="7">AAHS family 3-hydroxyphenylpropionic acid transporter</fullName>
    </submittedName>
</protein>
<gene>
    <name evidence="7" type="ORF">FHS94_003128</name>
</gene>
<dbReference type="Pfam" id="PF07690">
    <property type="entry name" value="MFS_1"/>
    <property type="match status" value="1"/>
</dbReference>
<feature type="transmembrane region" description="Helical" evidence="5">
    <location>
        <begin position="214"/>
        <end position="235"/>
    </location>
</feature>
<dbReference type="PROSITE" id="PS50850">
    <property type="entry name" value="MFS"/>
    <property type="match status" value="1"/>
</dbReference>
<dbReference type="RefSeq" id="WP_184059399.1">
    <property type="nucleotide sequence ID" value="NZ_JACIJK010000010.1"/>
</dbReference>
<evidence type="ECO:0000259" key="6">
    <source>
        <dbReference type="PROSITE" id="PS50850"/>
    </source>
</evidence>
<organism evidence="7 8">
    <name type="scientific">Sphingomonas aerophila</name>
    <dbReference type="NCBI Taxonomy" id="1344948"/>
    <lineage>
        <taxon>Bacteria</taxon>
        <taxon>Pseudomonadati</taxon>
        <taxon>Pseudomonadota</taxon>
        <taxon>Alphaproteobacteria</taxon>
        <taxon>Sphingomonadales</taxon>
        <taxon>Sphingomonadaceae</taxon>
        <taxon>Sphingomonas</taxon>
    </lineage>
</organism>
<comment type="subcellular location">
    <subcellularLocation>
        <location evidence="1">Membrane</location>
        <topology evidence="1">Multi-pass membrane protein</topology>
    </subcellularLocation>
</comment>
<evidence type="ECO:0000256" key="1">
    <source>
        <dbReference type="ARBA" id="ARBA00004141"/>
    </source>
</evidence>
<sequence length="406" mass="41031">MTTGRTHGGRAFAICFLAGMCEGYDMLVAGVAAPRFAPVLGLDSGQVGLVFAAAGVGLLLGATIGGRLADRHGRRAVLVASLVALGVFSIASAFAHGLGFLLGVRFLAGLGLGGALPNLLAIVNETSPATKTTTRVTMLGSAMPLGGALLGVGTVVVPELSWQAMFWIGGLLPLAAAAACQAILPRFTAPGRADGTPGSLRLALVGDGRGSSTALLWTTTLCVAMSVALMVNWLPSLMAARSFNAAATGRIVMLLTLGGAASGFAFGALTERLHARVVHGLAWSGMVASILLILAADHSERAAAAAALGLGFFLSGGQFLLYGLATDLYPQAVRGTGTGFAVGAGRFGAILGPLLAGLLLARSGDADDAFLALIPLILVSWLTVFALSRIHPRRLAGPSRTGAIEV</sequence>
<feature type="transmembrane region" description="Helical" evidence="5">
    <location>
        <begin position="247"/>
        <end position="270"/>
    </location>
</feature>
<feature type="transmembrane region" description="Helical" evidence="5">
    <location>
        <begin position="302"/>
        <end position="325"/>
    </location>
</feature>